<dbReference type="Proteomes" id="UP000249789">
    <property type="component" value="Unassembled WGS sequence"/>
</dbReference>
<dbReference type="GeneID" id="63856314"/>
<feature type="region of interest" description="Disordered" evidence="1">
    <location>
        <begin position="355"/>
        <end position="438"/>
    </location>
</feature>
<evidence type="ECO:0000256" key="1">
    <source>
        <dbReference type="SAM" id="MobiDB-lite"/>
    </source>
</evidence>
<dbReference type="InterPro" id="IPR001245">
    <property type="entry name" value="Ser-Thr/Tyr_kinase_cat_dom"/>
</dbReference>
<dbReference type="InterPro" id="IPR000719">
    <property type="entry name" value="Prot_kinase_dom"/>
</dbReference>
<dbReference type="VEuPathDB" id="FungiDB:BO72DRAFT_116838"/>
<dbReference type="SUPFAM" id="SSF56112">
    <property type="entry name" value="Protein kinase-like (PK-like)"/>
    <property type="match status" value="2"/>
</dbReference>
<dbReference type="GO" id="GO:0004672">
    <property type="term" value="F:protein kinase activity"/>
    <property type="evidence" value="ECO:0007669"/>
    <property type="project" value="InterPro"/>
</dbReference>
<dbReference type="GO" id="GO:0005524">
    <property type="term" value="F:ATP binding"/>
    <property type="evidence" value="ECO:0007669"/>
    <property type="project" value="InterPro"/>
</dbReference>
<dbReference type="AlphaFoldDB" id="A0A8G1VZ45"/>
<feature type="compositionally biased region" description="Low complexity" evidence="1">
    <location>
        <begin position="371"/>
        <end position="389"/>
    </location>
</feature>
<feature type="region of interest" description="Disordered" evidence="1">
    <location>
        <begin position="1"/>
        <end position="25"/>
    </location>
</feature>
<evidence type="ECO:0000259" key="2">
    <source>
        <dbReference type="PROSITE" id="PS50011"/>
    </source>
</evidence>
<dbReference type="Gene3D" id="1.10.510.10">
    <property type="entry name" value="Transferase(Phosphotransferase) domain 1"/>
    <property type="match status" value="2"/>
</dbReference>
<dbReference type="EMBL" id="KZ824645">
    <property type="protein sequence ID" value="RAK76966.1"/>
    <property type="molecule type" value="Genomic_DNA"/>
</dbReference>
<feature type="region of interest" description="Disordered" evidence="1">
    <location>
        <begin position="623"/>
        <end position="694"/>
    </location>
</feature>
<feature type="compositionally biased region" description="Polar residues" evidence="1">
    <location>
        <begin position="639"/>
        <end position="650"/>
    </location>
</feature>
<feature type="region of interest" description="Disordered" evidence="1">
    <location>
        <begin position="714"/>
        <end position="769"/>
    </location>
</feature>
<feature type="compositionally biased region" description="Basic and acidic residues" evidence="1">
    <location>
        <begin position="11"/>
        <end position="22"/>
    </location>
</feature>
<evidence type="ECO:0000313" key="4">
    <source>
        <dbReference type="Proteomes" id="UP000249789"/>
    </source>
</evidence>
<dbReference type="OrthoDB" id="4062651at2759"/>
<feature type="compositionally biased region" description="Low complexity" evidence="1">
    <location>
        <begin position="414"/>
        <end position="435"/>
    </location>
</feature>
<dbReference type="PANTHER" id="PTHR44305">
    <property type="entry name" value="SI:DKEY-192D15.2-RELATED"/>
    <property type="match status" value="1"/>
</dbReference>
<protein>
    <recommendedName>
        <fullName evidence="2">Protein kinase domain-containing protein</fullName>
    </recommendedName>
</protein>
<keyword evidence="4" id="KW-1185">Reference proteome</keyword>
<feature type="compositionally biased region" description="Polar residues" evidence="1">
    <location>
        <begin position="359"/>
        <end position="370"/>
    </location>
</feature>
<evidence type="ECO:0000313" key="3">
    <source>
        <dbReference type="EMBL" id="RAK76966.1"/>
    </source>
</evidence>
<gene>
    <name evidence="3" type="ORF">BO72DRAFT_116838</name>
</gene>
<reference evidence="3 4" key="1">
    <citation type="submission" date="2018-02" db="EMBL/GenBank/DDBJ databases">
        <title>The genomes of Aspergillus section Nigri reveals drivers in fungal speciation.</title>
        <authorList>
            <consortium name="DOE Joint Genome Institute"/>
            <person name="Vesth T.C."/>
            <person name="Nybo J."/>
            <person name="Theobald S."/>
            <person name="Brandl J."/>
            <person name="Frisvad J.C."/>
            <person name="Nielsen K.F."/>
            <person name="Lyhne E.K."/>
            <person name="Kogle M.E."/>
            <person name="Kuo A."/>
            <person name="Riley R."/>
            <person name="Clum A."/>
            <person name="Nolan M."/>
            <person name="Lipzen A."/>
            <person name="Salamov A."/>
            <person name="Henrissat B."/>
            <person name="Wiebenga A."/>
            <person name="De vries R.P."/>
            <person name="Grigoriev I.V."/>
            <person name="Mortensen U.H."/>
            <person name="Andersen M.R."/>
            <person name="Baker S.E."/>
        </authorList>
    </citation>
    <scope>NUCLEOTIDE SEQUENCE [LARGE SCALE GENOMIC DNA]</scope>
    <source>
        <strain evidence="3 4">CBS 313.89</strain>
    </source>
</reference>
<proteinExistence type="predicted"/>
<name>A0A8G1VZ45_9EURO</name>
<dbReference type="Pfam" id="PF07714">
    <property type="entry name" value="PK_Tyr_Ser-Thr"/>
    <property type="match status" value="1"/>
</dbReference>
<dbReference type="PROSITE" id="PS50011">
    <property type="entry name" value="PROTEIN_KINASE_DOM"/>
    <property type="match status" value="1"/>
</dbReference>
<dbReference type="InterPro" id="IPR053083">
    <property type="entry name" value="TF_kinase-domain_protein"/>
</dbReference>
<sequence>MSAPACGEASSSHDDPNRHESEMSAPVTSLWWPEDRVKATLCPEYVFGQLPSNVLHRLVAPLPWGEGLTSESYLDWIIAKAGRLFLILVDIDIPDRIFALIDESLDDSDLPFSAPSVKHLPLFADGPNPDLEHRFFLAQWRFIVRGIAAGDHVKYTQNEGVPVELLRTGTSLVREGVEKVVLAGATCRILLRTQVTVGGAPHFFEEDEVLEEIRSLRRLAHDHVYSIYASYFVDNTVCILFSGVYERTLMSFLTDVPQPFKRLPKNKRREILVNWPHCLADGLSWLHAHSHAHSVIRPSNILVDAEFRVYLGQFEALDTLLSPAKLDDVESYQYGSPERWVRSVSVQNTDITRPLVSLPSGSRSARKQSASSTTRPSFLSLSRLRSSLPSDHETDSPRAESVTSQGTAIRIGLQGSSSSRVSFTQSSSSGSSTGSVRKRTIGSIKRPMFYTPSITSSNSSGSSSASSAIYHPIGYPIIGTNAAIVQTWQTRQTDPEASDIFSLGAVILDIFTVLCKRKLSAFAHHRGAKNRTAGRGGGVADCSFHLDRNAGQVCSWITLLDNDAKKHKDPIFQVVRPMLDVVRVMLSRDPAERPSAFQVEQLFARAIQKLDAAAATPIHCTSKLQHHAPRSKNALRVGTNKNGDLSSNNLIVPRAGPAAPRSPSSLISSTASTEYSPTTTTSNSGGPVSLKSYQPSSAASASASSSSLPDCYLTDSHVTAGSDTEPEQHERYISSRTASPSPWLDPEYASGPTMHHDPSWNYSIAMGKN</sequence>
<feature type="domain" description="Protein kinase" evidence="2">
    <location>
        <begin position="141"/>
        <end position="603"/>
    </location>
</feature>
<feature type="compositionally biased region" description="Low complexity" evidence="1">
    <location>
        <begin position="653"/>
        <end position="689"/>
    </location>
</feature>
<dbReference type="RefSeq" id="XP_040800976.1">
    <property type="nucleotide sequence ID" value="XM_040938981.1"/>
</dbReference>
<dbReference type="SMART" id="SM00220">
    <property type="entry name" value="S_TKc"/>
    <property type="match status" value="1"/>
</dbReference>
<dbReference type="PANTHER" id="PTHR44305:SF24">
    <property type="entry name" value="TYROSINE-PROTEIN KINASE C03B1.5-RELATED"/>
    <property type="match status" value="1"/>
</dbReference>
<accession>A0A8G1VZ45</accession>
<organism evidence="3 4">
    <name type="scientific">Aspergillus fijiensis CBS 313.89</name>
    <dbReference type="NCBI Taxonomy" id="1448319"/>
    <lineage>
        <taxon>Eukaryota</taxon>
        <taxon>Fungi</taxon>
        <taxon>Dikarya</taxon>
        <taxon>Ascomycota</taxon>
        <taxon>Pezizomycotina</taxon>
        <taxon>Eurotiomycetes</taxon>
        <taxon>Eurotiomycetidae</taxon>
        <taxon>Eurotiales</taxon>
        <taxon>Aspergillaceae</taxon>
        <taxon>Aspergillus</taxon>
    </lineage>
</organism>
<dbReference type="InterPro" id="IPR011009">
    <property type="entry name" value="Kinase-like_dom_sf"/>
</dbReference>